<dbReference type="RefSeq" id="WP_150565275.1">
    <property type="nucleotide sequence ID" value="NZ_CABPSD010000001.1"/>
</dbReference>
<keyword evidence="2" id="KW-1185">Reference proteome</keyword>
<dbReference type="Proteomes" id="UP000368474">
    <property type="component" value="Unassembled WGS sequence"/>
</dbReference>
<protein>
    <submittedName>
        <fullName evidence="1">Uncharacterized protein</fullName>
    </submittedName>
</protein>
<dbReference type="AlphaFoldDB" id="A0A5E4S312"/>
<name>A0A5E4S312_9BURK</name>
<evidence type="ECO:0000313" key="2">
    <source>
        <dbReference type="Proteomes" id="UP000368474"/>
    </source>
</evidence>
<organism evidence="1 2">
    <name type="scientific">Pandoraea morbifera</name>
    <dbReference type="NCBI Taxonomy" id="2508300"/>
    <lineage>
        <taxon>Bacteria</taxon>
        <taxon>Pseudomonadati</taxon>
        <taxon>Pseudomonadota</taxon>
        <taxon>Betaproteobacteria</taxon>
        <taxon>Burkholderiales</taxon>
        <taxon>Burkholderiaceae</taxon>
        <taxon>Pandoraea</taxon>
    </lineage>
</organism>
<reference evidence="1 2" key="1">
    <citation type="submission" date="2019-08" db="EMBL/GenBank/DDBJ databases">
        <authorList>
            <person name="Peeters C."/>
        </authorList>
    </citation>
    <scope>NUCLEOTIDE SEQUENCE [LARGE SCALE GENOMIC DNA]</scope>
    <source>
        <strain evidence="1 2">LMG 31116</strain>
    </source>
</reference>
<accession>A0A5E4S312</accession>
<sequence length="211" mass="22442">MHAFLASGRNTCDAPWLTQFSTTEHDSQSLAKALHVCHVAAQPHGLAFVRDTFGQARVDACVGEVLSQLHADARGALFLWRPRPGTDADLPRVLPSGVVTLAVPGTPGCRVPLVAQCMRDARLDLTPDEMAQLLTTPCVPHGGGTVMYALTQAVLDEDGKAAVAGLVDLVQAFDGSLPCALHDLESRGLLRELRCLAFNTQSTKESLHGGQ</sequence>
<gene>
    <name evidence="1" type="ORF">PMO31116_00473</name>
</gene>
<proteinExistence type="predicted"/>
<dbReference type="EMBL" id="CABPSD010000001">
    <property type="protein sequence ID" value="VVD68439.1"/>
    <property type="molecule type" value="Genomic_DNA"/>
</dbReference>
<evidence type="ECO:0000313" key="1">
    <source>
        <dbReference type="EMBL" id="VVD68439.1"/>
    </source>
</evidence>